<dbReference type="Pfam" id="PF00892">
    <property type="entry name" value="EamA"/>
    <property type="match status" value="2"/>
</dbReference>
<keyword evidence="3 6" id="KW-0812">Transmembrane</keyword>
<keyword evidence="4 6" id="KW-1133">Transmembrane helix</keyword>
<dbReference type="KEGG" id="nabu:FZC36_01060"/>
<dbReference type="SUPFAM" id="SSF103481">
    <property type="entry name" value="Multidrug resistance efflux transporter EmrE"/>
    <property type="match status" value="2"/>
</dbReference>
<feature type="domain" description="EamA" evidence="7">
    <location>
        <begin position="33"/>
        <end position="143"/>
    </location>
</feature>
<comment type="subcellular location">
    <subcellularLocation>
        <location evidence="1">Membrane</location>
        <topology evidence="1">Multi-pass membrane protein</topology>
    </subcellularLocation>
</comment>
<dbReference type="PANTHER" id="PTHR22911">
    <property type="entry name" value="ACYL-MALONYL CONDENSING ENZYME-RELATED"/>
    <property type="match status" value="1"/>
</dbReference>
<feature type="domain" description="EamA" evidence="7">
    <location>
        <begin position="156"/>
        <end position="285"/>
    </location>
</feature>
<evidence type="ECO:0000313" key="8">
    <source>
        <dbReference type="EMBL" id="QEK39024.1"/>
    </source>
</evidence>
<dbReference type="OrthoDB" id="9812899at2"/>
<dbReference type="RefSeq" id="WP_148972147.1">
    <property type="nucleotide sequence ID" value="NZ_CP043314.1"/>
</dbReference>
<keyword evidence="5 6" id="KW-0472">Membrane</keyword>
<dbReference type="PANTHER" id="PTHR22911:SF6">
    <property type="entry name" value="SOLUTE CARRIER FAMILY 35 MEMBER G1"/>
    <property type="match status" value="1"/>
</dbReference>
<evidence type="ECO:0000256" key="5">
    <source>
        <dbReference type="ARBA" id="ARBA00023136"/>
    </source>
</evidence>
<feature type="transmembrane region" description="Helical" evidence="6">
    <location>
        <begin position="269"/>
        <end position="286"/>
    </location>
</feature>
<feature type="transmembrane region" description="Helical" evidence="6">
    <location>
        <begin position="99"/>
        <end position="117"/>
    </location>
</feature>
<evidence type="ECO:0000256" key="1">
    <source>
        <dbReference type="ARBA" id="ARBA00004141"/>
    </source>
</evidence>
<dbReference type="GO" id="GO:0016020">
    <property type="term" value="C:membrane"/>
    <property type="evidence" value="ECO:0007669"/>
    <property type="project" value="UniProtKB-SubCell"/>
</dbReference>
<feature type="transmembrane region" description="Helical" evidence="6">
    <location>
        <begin position="245"/>
        <end position="263"/>
    </location>
</feature>
<evidence type="ECO:0000256" key="2">
    <source>
        <dbReference type="ARBA" id="ARBA00009853"/>
    </source>
</evidence>
<evidence type="ECO:0000256" key="6">
    <source>
        <dbReference type="SAM" id="Phobius"/>
    </source>
</evidence>
<dbReference type="Proteomes" id="UP000324924">
    <property type="component" value="Chromosome"/>
</dbReference>
<dbReference type="EMBL" id="CP043314">
    <property type="protein sequence ID" value="QEK39024.1"/>
    <property type="molecule type" value="Genomic_DNA"/>
</dbReference>
<comment type="similarity">
    <text evidence="2">Belongs to the drug/metabolite transporter (DMT) superfamily. 10 TMS drug/metabolite exporter (DME) (TC 2.A.7.3) family.</text>
</comment>
<dbReference type="AlphaFoldDB" id="A0A5C0UJP0"/>
<evidence type="ECO:0000256" key="4">
    <source>
        <dbReference type="ARBA" id="ARBA00022989"/>
    </source>
</evidence>
<evidence type="ECO:0000259" key="7">
    <source>
        <dbReference type="Pfam" id="PF00892"/>
    </source>
</evidence>
<dbReference type="InterPro" id="IPR000620">
    <property type="entry name" value="EamA_dom"/>
</dbReference>
<accession>A0A5C0UJP0</accession>
<feature type="transmembrane region" description="Helical" evidence="6">
    <location>
        <begin position="76"/>
        <end position="93"/>
    </location>
</feature>
<reference evidence="8 9" key="1">
    <citation type="submission" date="2019-08" db="EMBL/GenBank/DDBJ databases">
        <title>Highly reduced genomes of protist endosymbionts show evolutionary convergence.</title>
        <authorList>
            <person name="George E."/>
            <person name="Husnik F."/>
            <person name="Tashyreva D."/>
            <person name="Prokopchuk G."/>
            <person name="Horak A."/>
            <person name="Kwong W.K."/>
            <person name="Lukes J."/>
            <person name="Keeling P.J."/>
        </authorList>
    </citation>
    <scope>NUCLEOTIDE SEQUENCE [LARGE SCALE GENOMIC DNA]</scope>
    <source>
        <strain evidence="8">1604HC</strain>
    </source>
</reference>
<protein>
    <submittedName>
        <fullName evidence="8">DMT family transporter</fullName>
    </submittedName>
</protein>
<name>A0A5C0UJP0_9PROT</name>
<feature type="transmembrane region" description="Helical" evidence="6">
    <location>
        <begin position="43"/>
        <end position="64"/>
    </location>
</feature>
<proteinExistence type="inferred from homology"/>
<dbReference type="Gene3D" id="1.10.3730.20">
    <property type="match status" value="1"/>
</dbReference>
<evidence type="ECO:0000256" key="3">
    <source>
        <dbReference type="ARBA" id="ARBA00022692"/>
    </source>
</evidence>
<sequence length="296" mass="33675">MFLKFFENKKNNYIIGAFYFSMSILCGLLNDFIVRYMSFGEMGLAQIMFLRFLFSALSMLPFMIKNKYSTDNYTVHLIRSFLFFVPIVLWNYGVSNGGLIIATFMELSIPVVLLVMAKIFLGEDLKGRILSTILGIASVCFVMFKQLEFGVSVYVVLAFAVAVLCFSSLDIINKKLLNKDNDPLYAFLFYSALGTSLFSLPFAVCTWVSVSYQSIVLCMIQGVSSNLILFFILKAYKKTDVSSLQPIRFISLPISALLSAVFFKERMSWYLVLGFMFLVVSIMMNIKNEVIKKNKI</sequence>
<feature type="transmembrane region" description="Helical" evidence="6">
    <location>
        <begin position="184"/>
        <end position="204"/>
    </location>
</feature>
<feature type="transmembrane region" description="Helical" evidence="6">
    <location>
        <begin position="210"/>
        <end position="233"/>
    </location>
</feature>
<feature type="transmembrane region" description="Helical" evidence="6">
    <location>
        <begin position="129"/>
        <end position="147"/>
    </location>
</feature>
<dbReference type="InterPro" id="IPR037185">
    <property type="entry name" value="EmrE-like"/>
</dbReference>
<evidence type="ECO:0000313" key="9">
    <source>
        <dbReference type="Proteomes" id="UP000324924"/>
    </source>
</evidence>
<feature type="transmembrane region" description="Helical" evidence="6">
    <location>
        <begin position="153"/>
        <end position="172"/>
    </location>
</feature>
<feature type="transmembrane region" description="Helical" evidence="6">
    <location>
        <begin position="12"/>
        <end position="37"/>
    </location>
</feature>
<keyword evidence="9" id="KW-1185">Reference proteome</keyword>
<gene>
    <name evidence="8" type="ORF">FZC36_01060</name>
</gene>
<organism evidence="8 9">
    <name type="scientific">Candidatus Nesciobacter abundans</name>
    <dbReference type="NCBI Taxonomy" id="2601668"/>
    <lineage>
        <taxon>Bacteria</taxon>
        <taxon>Pseudomonadati</taxon>
        <taxon>Pseudomonadota</taxon>
        <taxon>Alphaproteobacteria</taxon>
        <taxon>Holosporales</taxon>
        <taxon>Holosporaceae</taxon>
        <taxon>Candidatus Nesciobacter</taxon>
    </lineage>
</organism>